<proteinExistence type="predicted"/>
<evidence type="ECO:0000256" key="1">
    <source>
        <dbReference type="SAM" id="MobiDB-lite"/>
    </source>
</evidence>
<organism evidence="2 3">
    <name type="scientific">Candidatus Uhrbacteria bacterium CG_4_9_14_3_um_filter_50_9</name>
    <dbReference type="NCBI Taxonomy" id="1975035"/>
    <lineage>
        <taxon>Bacteria</taxon>
        <taxon>Candidatus Uhriibacteriota</taxon>
    </lineage>
</organism>
<evidence type="ECO:0000313" key="2">
    <source>
        <dbReference type="EMBL" id="PJA45603.1"/>
    </source>
</evidence>
<feature type="region of interest" description="Disordered" evidence="1">
    <location>
        <begin position="200"/>
        <end position="228"/>
    </location>
</feature>
<evidence type="ECO:0000313" key="3">
    <source>
        <dbReference type="Proteomes" id="UP000229385"/>
    </source>
</evidence>
<comment type="caution">
    <text evidence="2">The sequence shown here is derived from an EMBL/GenBank/DDBJ whole genome shotgun (WGS) entry which is preliminary data.</text>
</comment>
<dbReference type="Proteomes" id="UP000229385">
    <property type="component" value="Unassembled WGS sequence"/>
</dbReference>
<feature type="region of interest" description="Disordered" evidence="1">
    <location>
        <begin position="265"/>
        <end position="303"/>
    </location>
</feature>
<dbReference type="AlphaFoldDB" id="A0A2M7XCL1"/>
<feature type="compositionally biased region" description="Basic and acidic residues" evidence="1">
    <location>
        <begin position="200"/>
        <end position="218"/>
    </location>
</feature>
<name>A0A2M7XCL1_9BACT</name>
<dbReference type="EMBL" id="PFWU01000029">
    <property type="protein sequence ID" value="PJA45603.1"/>
    <property type="molecule type" value="Genomic_DNA"/>
</dbReference>
<accession>A0A2M7XCL1</accession>
<sequence>MSQQTQVTTEVSVGTKVVVAMLILGGLGALGYASGFVKLDYQSANAVADAAAEQCDCFSECAEEREQCLKDGNDGVFCDQNAGACLGECLPPQEPPVNEPPKDSSDQCTDQCKVSFDSCIASGESEEVCLDKGAACMCECDPLFAPMNIDNSCADSCRTERESCEADLATNSSLRLDCSGREYGCLNECQLWCDDLRTSSTDKPEDKNKPEGSSEQKDPNAPNGNGTTEESCEDVCRGTFDQCQANGTAAGSNCQGQLDGCLRECKPTDTPPEGQPNGSVEDAVNPNDGSVSGNGATVGGDIQ</sequence>
<reference evidence="3" key="1">
    <citation type="submission" date="2017-09" db="EMBL/GenBank/DDBJ databases">
        <title>Depth-based differentiation of microbial function through sediment-hosted aquifers and enrichment of novel symbionts in the deep terrestrial subsurface.</title>
        <authorList>
            <person name="Probst A.J."/>
            <person name="Ladd B."/>
            <person name="Jarett J.K."/>
            <person name="Geller-Mcgrath D.E."/>
            <person name="Sieber C.M.K."/>
            <person name="Emerson J.B."/>
            <person name="Anantharaman K."/>
            <person name="Thomas B.C."/>
            <person name="Malmstrom R."/>
            <person name="Stieglmeier M."/>
            <person name="Klingl A."/>
            <person name="Woyke T."/>
            <person name="Ryan C.M."/>
            <person name="Banfield J.F."/>
        </authorList>
    </citation>
    <scope>NUCLEOTIDE SEQUENCE [LARGE SCALE GENOMIC DNA]</scope>
</reference>
<gene>
    <name evidence="2" type="ORF">CO174_02290</name>
</gene>
<protein>
    <submittedName>
        <fullName evidence="2">Uncharacterized protein</fullName>
    </submittedName>
</protein>